<sequence length="545" mass="58617">MPISNQATSESEKGTMTDQDGDPRVLEVNETGHVQELERNFSLFSICAVGIVTGNSWAALGGSIVVAIYNGGPPGVLYEFIAVSIFYWLVAASLAELASSMPSSAGVYHWASITPGPKYGRICGWFAGWWNTFAWICATATMASISSQIAVTIYGLYHPAYTPERWHIFIGYLIVTWSCCAIILFANRALPMVNNIGLCFILAGVFITIIVCAVMPHITGSGYATSSFVWSEWSNQTGYTSDGFVFLAGMLNGAYSVGTPDCVSHLAEEIPQPKRNVPLAIAAQMVIGFVTAFLYMIAIFYAISNIDDVLAAPYFPLATIYAQATSSTAGTMGLLFIIFVPILCCCIGTFTTAGRSLWAISRDGAVPFSGTLGVISPRFKNPFNATLFCGCFATVLGAIYVGSSTAFNAFVGSFVVLSTLSYLASILPFIFTGRFSRSLQAPGPYINSMRPGPYQMGHKLGYAVNTISCLYIIVFVVIYCFPYLMPVTAVNMNYACLITGFVSIFAALWWFVKGGNYVGPTAMVHEGEVHSSGLVGSTEESASKE</sequence>
<proteinExistence type="predicted"/>
<name>A0A2J6PYJ1_9HELO</name>
<dbReference type="AlphaFoldDB" id="A0A2J6PYJ1"/>
<feature type="transmembrane region" description="Helical" evidence="7">
    <location>
        <begin position="491"/>
        <end position="512"/>
    </location>
</feature>
<accession>A0A2J6PYJ1</accession>
<dbReference type="InterPro" id="IPR002293">
    <property type="entry name" value="AA/rel_permease1"/>
</dbReference>
<keyword evidence="4 7" id="KW-1133">Transmembrane helix</keyword>
<dbReference type="EMBL" id="KZ613491">
    <property type="protein sequence ID" value="PMD19097.1"/>
    <property type="molecule type" value="Genomic_DNA"/>
</dbReference>
<dbReference type="STRING" id="1745343.A0A2J6PYJ1"/>
<feature type="transmembrane region" description="Helical" evidence="7">
    <location>
        <begin position="409"/>
        <end position="431"/>
    </location>
</feature>
<protein>
    <submittedName>
        <fullName evidence="8">Choline transport protein</fullName>
    </submittedName>
</protein>
<feature type="transmembrane region" description="Helical" evidence="7">
    <location>
        <begin position="128"/>
        <end position="154"/>
    </location>
</feature>
<evidence type="ECO:0000256" key="4">
    <source>
        <dbReference type="ARBA" id="ARBA00022989"/>
    </source>
</evidence>
<dbReference type="PANTHER" id="PTHR45649:SF27">
    <property type="entry name" value="CHOLINE TRANSPORTER (EUROFUNG)"/>
    <property type="match status" value="1"/>
</dbReference>
<feature type="compositionally biased region" description="Basic and acidic residues" evidence="6">
    <location>
        <begin position="10"/>
        <end position="24"/>
    </location>
</feature>
<feature type="region of interest" description="Disordered" evidence="6">
    <location>
        <begin position="1"/>
        <end position="24"/>
    </location>
</feature>
<dbReference type="Pfam" id="PF13520">
    <property type="entry name" value="AA_permease_2"/>
    <property type="match status" value="1"/>
</dbReference>
<evidence type="ECO:0000256" key="3">
    <source>
        <dbReference type="ARBA" id="ARBA00022692"/>
    </source>
</evidence>
<feature type="transmembrane region" description="Helical" evidence="7">
    <location>
        <begin position="75"/>
        <end position="95"/>
    </location>
</feature>
<keyword evidence="5 7" id="KW-0472">Membrane</keyword>
<dbReference type="InterPro" id="IPR004840">
    <property type="entry name" value="Amino_acid_permease_CS"/>
</dbReference>
<feature type="transmembrane region" description="Helical" evidence="7">
    <location>
        <begin position="198"/>
        <end position="218"/>
    </location>
</feature>
<dbReference type="PIRSF" id="PIRSF006060">
    <property type="entry name" value="AA_transporter"/>
    <property type="match status" value="1"/>
</dbReference>
<evidence type="ECO:0000313" key="9">
    <source>
        <dbReference type="Proteomes" id="UP000235672"/>
    </source>
</evidence>
<organism evidence="8 9">
    <name type="scientific">Hyaloscypha hepaticicola</name>
    <dbReference type="NCBI Taxonomy" id="2082293"/>
    <lineage>
        <taxon>Eukaryota</taxon>
        <taxon>Fungi</taxon>
        <taxon>Dikarya</taxon>
        <taxon>Ascomycota</taxon>
        <taxon>Pezizomycotina</taxon>
        <taxon>Leotiomycetes</taxon>
        <taxon>Helotiales</taxon>
        <taxon>Hyaloscyphaceae</taxon>
        <taxon>Hyaloscypha</taxon>
    </lineage>
</organism>
<dbReference type="OrthoDB" id="3900342at2759"/>
<feature type="transmembrane region" description="Helical" evidence="7">
    <location>
        <begin position="334"/>
        <end position="353"/>
    </location>
</feature>
<reference evidence="8 9" key="1">
    <citation type="submission" date="2016-05" db="EMBL/GenBank/DDBJ databases">
        <title>A degradative enzymes factory behind the ericoid mycorrhizal symbiosis.</title>
        <authorList>
            <consortium name="DOE Joint Genome Institute"/>
            <person name="Martino E."/>
            <person name="Morin E."/>
            <person name="Grelet G."/>
            <person name="Kuo A."/>
            <person name="Kohler A."/>
            <person name="Daghino S."/>
            <person name="Barry K."/>
            <person name="Choi C."/>
            <person name="Cichocki N."/>
            <person name="Clum A."/>
            <person name="Copeland A."/>
            <person name="Hainaut M."/>
            <person name="Haridas S."/>
            <person name="Labutti K."/>
            <person name="Lindquist E."/>
            <person name="Lipzen A."/>
            <person name="Khouja H.-R."/>
            <person name="Murat C."/>
            <person name="Ohm R."/>
            <person name="Olson A."/>
            <person name="Spatafora J."/>
            <person name="Veneault-Fourrey C."/>
            <person name="Henrissat B."/>
            <person name="Grigoriev I."/>
            <person name="Martin F."/>
            <person name="Perotto S."/>
        </authorList>
    </citation>
    <scope>NUCLEOTIDE SEQUENCE [LARGE SCALE GENOMIC DNA]</scope>
    <source>
        <strain evidence="8 9">UAMH 7357</strain>
    </source>
</reference>
<feature type="transmembrane region" description="Helical" evidence="7">
    <location>
        <begin position="279"/>
        <end position="303"/>
    </location>
</feature>
<keyword evidence="3 7" id="KW-0812">Transmembrane</keyword>
<comment type="subcellular location">
    <subcellularLocation>
        <location evidence="1">Membrane</location>
        <topology evidence="1">Multi-pass membrane protein</topology>
    </subcellularLocation>
</comment>
<evidence type="ECO:0000256" key="5">
    <source>
        <dbReference type="ARBA" id="ARBA00023136"/>
    </source>
</evidence>
<feature type="transmembrane region" description="Helical" evidence="7">
    <location>
        <begin position="43"/>
        <end position="69"/>
    </location>
</feature>
<dbReference type="PROSITE" id="PS00218">
    <property type="entry name" value="AMINO_ACID_PERMEASE_1"/>
    <property type="match status" value="1"/>
</dbReference>
<evidence type="ECO:0000256" key="2">
    <source>
        <dbReference type="ARBA" id="ARBA00022448"/>
    </source>
</evidence>
<dbReference type="GO" id="GO:0016020">
    <property type="term" value="C:membrane"/>
    <property type="evidence" value="ECO:0007669"/>
    <property type="project" value="UniProtKB-SubCell"/>
</dbReference>
<gene>
    <name evidence="8" type="ORF">NA56DRAFT_214878</name>
</gene>
<feature type="transmembrane region" description="Helical" evidence="7">
    <location>
        <begin position="460"/>
        <end position="485"/>
    </location>
</feature>
<evidence type="ECO:0000256" key="1">
    <source>
        <dbReference type="ARBA" id="ARBA00004141"/>
    </source>
</evidence>
<dbReference type="Gene3D" id="1.20.1740.10">
    <property type="entry name" value="Amino acid/polyamine transporter I"/>
    <property type="match status" value="1"/>
</dbReference>
<dbReference type="PANTHER" id="PTHR45649">
    <property type="entry name" value="AMINO-ACID PERMEASE BAT1"/>
    <property type="match status" value="1"/>
</dbReference>
<evidence type="ECO:0000256" key="6">
    <source>
        <dbReference type="SAM" id="MobiDB-lite"/>
    </source>
</evidence>
<dbReference type="GO" id="GO:0022857">
    <property type="term" value="F:transmembrane transporter activity"/>
    <property type="evidence" value="ECO:0007669"/>
    <property type="project" value="InterPro"/>
</dbReference>
<feature type="transmembrane region" description="Helical" evidence="7">
    <location>
        <begin position="385"/>
        <end position="403"/>
    </location>
</feature>
<evidence type="ECO:0000256" key="7">
    <source>
        <dbReference type="SAM" id="Phobius"/>
    </source>
</evidence>
<dbReference type="Proteomes" id="UP000235672">
    <property type="component" value="Unassembled WGS sequence"/>
</dbReference>
<keyword evidence="9" id="KW-1185">Reference proteome</keyword>
<dbReference type="GO" id="GO:0006865">
    <property type="term" value="P:amino acid transport"/>
    <property type="evidence" value="ECO:0007669"/>
    <property type="project" value="InterPro"/>
</dbReference>
<keyword evidence="2" id="KW-0813">Transport</keyword>
<feature type="transmembrane region" description="Helical" evidence="7">
    <location>
        <begin position="166"/>
        <end position="186"/>
    </location>
</feature>
<evidence type="ECO:0000313" key="8">
    <source>
        <dbReference type="EMBL" id="PMD19097.1"/>
    </source>
</evidence>